<proteinExistence type="predicted"/>
<feature type="transmembrane region" description="Helical" evidence="2">
    <location>
        <begin position="328"/>
        <end position="348"/>
    </location>
</feature>
<evidence type="ECO:0000256" key="2">
    <source>
        <dbReference type="SAM" id="Phobius"/>
    </source>
</evidence>
<feature type="compositionally biased region" description="Acidic residues" evidence="1">
    <location>
        <begin position="68"/>
        <end position="81"/>
    </location>
</feature>
<dbReference type="EMBL" id="CP014228">
    <property type="protein sequence ID" value="AMD87146.1"/>
    <property type="molecule type" value="Genomic_DNA"/>
</dbReference>
<gene>
    <name evidence="3" type="ORF">AXF14_05510</name>
</gene>
<dbReference type="STRING" id="111015.AXF14_05510"/>
<dbReference type="OrthoDB" id="3256579at2"/>
<keyword evidence="2" id="KW-1133">Transmembrane helix</keyword>
<dbReference type="AlphaFoldDB" id="A0A0X8JEH0"/>
<dbReference type="RefSeq" id="WP_067941516.1">
    <property type="nucleotide sequence ID" value="NZ_CP014228.1"/>
</dbReference>
<feature type="transmembrane region" description="Helical" evidence="2">
    <location>
        <begin position="393"/>
        <end position="412"/>
    </location>
</feature>
<keyword evidence="2" id="KW-0812">Transmembrane</keyword>
<feature type="compositionally biased region" description="Basic and acidic residues" evidence="1">
    <location>
        <begin position="148"/>
        <end position="160"/>
    </location>
</feature>
<feature type="region of interest" description="Disordered" evidence="1">
    <location>
        <begin position="1"/>
        <end position="276"/>
    </location>
</feature>
<feature type="region of interest" description="Disordered" evidence="1">
    <location>
        <begin position="290"/>
        <end position="310"/>
    </location>
</feature>
<evidence type="ECO:0000313" key="4">
    <source>
        <dbReference type="Proteomes" id="UP000065220"/>
    </source>
</evidence>
<feature type="compositionally biased region" description="Acidic residues" evidence="1">
    <location>
        <begin position="184"/>
        <end position="196"/>
    </location>
</feature>
<feature type="transmembrane region" description="Helical" evidence="2">
    <location>
        <begin position="368"/>
        <end position="386"/>
    </location>
</feature>
<sequence>MTTENTPRPDDARFPEPAQGDSLEMPEPTPVVADDGEVVSVHDDPVAAVEQDPEVVTGASDGSALTGEADEAPAGGDEDPYEAIAASAPRSTGSSRYTDEQLAELAGLSHRVEAEDAASDEVAEPAADPIIEEDVVEDLAADEDLDVESLREPSESERSWDYSNGPLEQVGPVQPTASPREGEPDVLEQDGTEGDDVATAALTPTALRRRSLFSTQDETEDAAATTALPAEGVDDGAPTSALPVAATEDVEPTSSFPAQRQSEDPAPTTTIEPGSGAAGAVAVGTAAATGAAATGSTSKPARSERPRTEDDVILDGSSVVGKPASRAGAHWAGILLSIVLLPAAWFLIHHGQGILSESVKAYFFGRDTRGLVELGIGALVLAIALWTARRSSVGSFVMGVLTLAVGVLGLAVPDWANQTVTPFLSDLSDHSSLGSALATYFWTDAATGRFAVIGLALIVVGVISHSSRRAGRREQEVVDRVRRA</sequence>
<reference evidence="4" key="1">
    <citation type="submission" date="2016-02" db="EMBL/GenBank/DDBJ databases">
        <authorList>
            <person name="Holder M.E."/>
            <person name="Ajami N.J."/>
            <person name="Petrosino J.F."/>
        </authorList>
    </citation>
    <scope>NUCLEOTIDE SEQUENCE [LARGE SCALE GENOMIC DNA]</scope>
    <source>
        <strain evidence="4">CCUG 36733</strain>
    </source>
</reference>
<accession>A0A0X8JEH0</accession>
<name>A0A0X8JEH0_ACTRD</name>
<protein>
    <submittedName>
        <fullName evidence="3">Uncharacterized protein</fullName>
    </submittedName>
</protein>
<keyword evidence="4" id="KW-1185">Reference proteome</keyword>
<feature type="compositionally biased region" description="Basic and acidic residues" evidence="1">
    <location>
        <begin position="301"/>
        <end position="310"/>
    </location>
</feature>
<keyword evidence="2" id="KW-0472">Membrane</keyword>
<organism evidence="3 4">
    <name type="scientific">Actinomyces radicidentis</name>
    <dbReference type="NCBI Taxonomy" id="111015"/>
    <lineage>
        <taxon>Bacteria</taxon>
        <taxon>Bacillati</taxon>
        <taxon>Actinomycetota</taxon>
        <taxon>Actinomycetes</taxon>
        <taxon>Actinomycetales</taxon>
        <taxon>Actinomycetaceae</taxon>
        <taxon>Actinomyces</taxon>
    </lineage>
</organism>
<feature type="compositionally biased region" description="Acidic residues" evidence="1">
    <location>
        <begin position="130"/>
        <end position="147"/>
    </location>
</feature>
<evidence type="ECO:0000256" key="1">
    <source>
        <dbReference type="SAM" id="MobiDB-lite"/>
    </source>
</evidence>
<dbReference type="KEGG" id="ard:AXF14_05510"/>
<evidence type="ECO:0000313" key="3">
    <source>
        <dbReference type="EMBL" id="AMD87146.1"/>
    </source>
</evidence>
<feature type="transmembrane region" description="Helical" evidence="2">
    <location>
        <begin position="440"/>
        <end position="463"/>
    </location>
</feature>
<dbReference type="Proteomes" id="UP000065220">
    <property type="component" value="Chromosome"/>
</dbReference>